<keyword evidence="2" id="KW-1185">Reference proteome</keyword>
<dbReference type="EMBL" id="JAWJEJ010000001">
    <property type="protein sequence ID" value="MDV3457215.1"/>
    <property type="molecule type" value="Genomic_DNA"/>
</dbReference>
<evidence type="ECO:0000313" key="1">
    <source>
        <dbReference type="EMBL" id="MDV3457215.1"/>
    </source>
</evidence>
<sequence length="103" mass="10842">MSNSITNGLTNISMSALTGNRMNKGSAPGTWFEALADSWGKTLDSQATRIEQMSDAVGNGGSDNPSQITKLTAESMRMSFMANSSSSSIDSVGKALETMARKN</sequence>
<reference evidence="1 2" key="1">
    <citation type="submission" date="2023-10" db="EMBL/GenBank/DDBJ databases">
        <title>Sphingomonas sp. HF-S4 16S ribosomal RNA gene Genome sequencing and assembly.</title>
        <authorList>
            <person name="Lee H."/>
        </authorList>
    </citation>
    <scope>NUCLEOTIDE SEQUENCE [LARGE SCALE GENOMIC DNA]</scope>
    <source>
        <strain evidence="1 2">HF-S4</strain>
    </source>
</reference>
<dbReference type="RefSeq" id="WP_317226373.1">
    <property type="nucleotide sequence ID" value="NZ_JAWJEJ010000001.1"/>
</dbReference>
<name>A0ABU3Y728_9SPHN</name>
<proteinExistence type="predicted"/>
<comment type="caution">
    <text evidence="1">The sequence shown here is derived from an EMBL/GenBank/DDBJ whole genome shotgun (WGS) entry which is preliminary data.</text>
</comment>
<dbReference type="Proteomes" id="UP001273531">
    <property type="component" value="Unassembled WGS sequence"/>
</dbReference>
<evidence type="ECO:0000313" key="2">
    <source>
        <dbReference type="Proteomes" id="UP001273531"/>
    </source>
</evidence>
<accession>A0ABU3Y728</accession>
<organism evidence="1 2">
    <name type="scientific">Sphingomonas agrestis</name>
    <dbReference type="NCBI Taxonomy" id="3080540"/>
    <lineage>
        <taxon>Bacteria</taxon>
        <taxon>Pseudomonadati</taxon>
        <taxon>Pseudomonadota</taxon>
        <taxon>Alphaproteobacteria</taxon>
        <taxon>Sphingomonadales</taxon>
        <taxon>Sphingomonadaceae</taxon>
        <taxon>Sphingomonas</taxon>
    </lineage>
</organism>
<protein>
    <submittedName>
        <fullName evidence="1">Uncharacterized protein</fullName>
    </submittedName>
</protein>
<gene>
    <name evidence="1" type="ORF">RZN05_09495</name>
</gene>